<dbReference type="Proteomes" id="UP000618733">
    <property type="component" value="Unassembled WGS sequence"/>
</dbReference>
<dbReference type="RefSeq" id="WP_200131159.1">
    <property type="nucleotide sequence ID" value="NZ_JAEHOI010000002.1"/>
</dbReference>
<name>A0A934QA47_9MICO</name>
<reference evidence="2" key="1">
    <citation type="submission" date="2020-12" db="EMBL/GenBank/DDBJ databases">
        <title>Leucobacter sp. CAS2, isolated from Chromium sludge.</title>
        <authorList>
            <person name="Xu Z."/>
        </authorList>
    </citation>
    <scope>NUCLEOTIDE SEQUENCE</scope>
    <source>
        <strain evidence="2">CSA2</strain>
    </source>
</reference>
<dbReference type="AlphaFoldDB" id="A0A934QA47"/>
<accession>A0A934QA47</accession>
<organism evidence="2 3">
    <name type="scientific">Leucobacter edaphi</name>
    <dbReference type="NCBI Taxonomy" id="2796472"/>
    <lineage>
        <taxon>Bacteria</taxon>
        <taxon>Bacillati</taxon>
        <taxon>Actinomycetota</taxon>
        <taxon>Actinomycetes</taxon>
        <taxon>Micrococcales</taxon>
        <taxon>Microbacteriaceae</taxon>
        <taxon>Leucobacter</taxon>
    </lineage>
</organism>
<keyword evidence="1" id="KW-0472">Membrane</keyword>
<feature type="transmembrane region" description="Helical" evidence="1">
    <location>
        <begin position="109"/>
        <end position="127"/>
    </location>
</feature>
<protein>
    <submittedName>
        <fullName evidence="2">Uncharacterized protein</fullName>
    </submittedName>
</protein>
<keyword evidence="1" id="KW-0812">Transmembrane</keyword>
<sequence length="144" mass="15056">MTSTPAEHLRSRAAWVILRVLLALETIAGGVLLWDVVVGFIRAADEPLTQRLSLLLAVAIWWLWIAITLFGALRGRASWVRGSALTIHVLLFAAATGVLQGILGPMVGLGVALLAAALIGFVAAILARPNLEQGSVASGETANG</sequence>
<feature type="transmembrane region" description="Helical" evidence="1">
    <location>
        <begin position="54"/>
        <end position="73"/>
    </location>
</feature>
<comment type="caution">
    <text evidence="2">The sequence shown here is derived from an EMBL/GenBank/DDBJ whole genome shotgun (WGS) entry which is preliminary data.</text>
</comment>
<evidence type="ECO:0000313" key="3">
    <source>
        <dbReference type="Proteomes" id="UP000618733"/>
    </source>
</evidence>
<evidence type="ECO:0000256" key="1">
    <source>
        <dbReference type="SAM" id="Phobius"/>
    </source>
</evidence>
<feature type="transmembrane region" description="Helical" evidence="1">
    <location>
        <begin position="85"/>
        <end position="103"/>
    </location>
</feature>
<evidence type="ECO:0000313" key="2">
    <source>
        <dbReference type="EMBL" id="MBK0420959.1"/>
    </source>
</evidence>
<feature type="transmembrane region" description="Helical" evidence="1">
    <location>
        <begin position="12"/>
        <end position="34"/>
    </location>
</feature>
<gene>
    <name evidence="2" type="ORF">JD292_02535</name>
</gene>
<proteinExistence type="predicted"/>
<keyword evidence="1" id="KW-1133">Transmembrane helix</keyword>
<keyword evidence="3" id="KW-1185">Reference proteome</keyword>
<dbReference type="EMBL" id="JAEHOI010000002">
    <property type="protein sequence ID" value="MBK0420959.1"/>
    <property type="molecule type" value="Genomic_DNA"/>
</dbReference>